<dbReference type="Gene3D" id="1.10.3720.10">
    <property type="entry name" value="MetI-like"/>
    <property type="match status" value="1"/>
</dbReference>
<dbReference type="CDD" id="cd06261">
    <property type="entry name" value="TM_PBP2"/>
    <property type="match status" value="1"/>
</dbReference>
<evidence type="ECO:0000313" key="10">
    <source>
        <dbReference type="Proteomes" id="UP000198976"/>
    </source>
</evidence>
<evidence type="ECO:0000256" key="7">
    <source>
        <dbReference type="RuleBase" id="RU363032"/>
    </source>
</evidence>
<feature type="transmembrane region" description="Helical" evidence="7">
    <location>
        <begin position="192"/>
        <end position="212"/>
    </location>
</feature>
<evidence type="ECO:0000256" key="5">
    <source>
        <dbReference type="ARBA" id="ARBA00022989"/>
    </source>
</evidence>
<feature type="transmembrane region" description="Helical" evidence="7">
    <location>
        <begin position="12"/>
        <end position="32"/>
    </location>
</feature>
<dbReference type="EMBL" id="LT629792">
    <property type="protein sequence ID" value="SDT85418.1"/>
    <property type="molecule type" value="Genomic_DNA"/>
</dbReference>
<feature type="transmembrane region" description="Helical" evidence="7">
    <location>
        <begin position="136"/>
        <end position="155"/>
    </location>
</feature>
<evidence type="ECO:0000256" key="3">
    <source>
        <dbReference type="ARBA" id="ARBA00022475"/>
    </source>
</evidence>
<keyword evidence="2 7" id="KW-0813">Transport</keyword>
<keyword evidence="5 7" id="KW-1133">Transmembrane helix</keyword>
<evidence type="ECO:0000256" key="4">
    <source>
        <dbReference type="ARBA" id="ARBA00022692"/>
    </source>
</evidence>
<evidence type="ECO:0000259" key="8">
    <source>
        <dbReference type="PROSITE" id="PS50928"/>
    </source>
</evidence>
<feature type="transmembrane region" description="Helical" evidence="7">
    <location>
        <begin position="104"/>
        <end position="124"/>
    </location>
</feature>
<organism evidence="9 10">
    <name type="scientific">Schaalia radingae</name>
    <dbReference type="NCBI Taxonomy" id="131110"/>
    <lineage>
        <taxon>Bacteria</taxon>
        <taxon>Bacillati</taxon>
        <taxon>Actinomycetota</taxon>
        <taxon>Actinomycetes</taxon>
        <taxon>Actinomycetales</taxon>
        <taxon>Actinomycetaceae</taxon>
        <taxon>Schaalia</taxon>
    </lineage>
</organism>
<evidence type="ECO:0000256" key="1">
    <source>
        <dbReference type="ARBA" id="ARBA00004651"/>
    </source>
</evidence>
<keyword evidence="3" id="KW-1003">Cell membrane</keyword>
<feature type="transmembrane region" description="Helical" evidence="7">
    <location>
        <begin position="238"/>
        <end position="259"/>
    </location>
</feature>
<accession>A0ABY0V4R8</accession>
<name>A0ABY0V4R8_9ACTO</name>
<comment type="similarity">
    <text evidence="7">Belongs to the binding-protein-dependent transport system permease family.</text>
</comment>
<evidence type="ECO:0000256" key="6">
    <source>
        <dbReference type="ARBA" id="ARBA00023136"/>
    </source>
</evidence>
<reference evidence="9 10" key="1">
    <citation type="submission" date="2016-10" db="EMBL/GenBank/DDBJ databases">
        <authorList>
            <person name="Varghese N."/>
            <person name="Submissions S."/>
        </authorList>
    </citation>
    <scope>NUCLEOTIDE SEQUENCE [LARGE SCALE GENOMIC DNA]</scope>
    <source>
        <strain evidence="9 10">DSM 9169</strain>
    </source>
</reference>
<keyword evidence="10" id="KW-1185">Reference proteome</keyword>
<feature type="transmembrane region" description="Helical" evidence="7">
    <location>
        <begin position="68"/>
        <end position="92"/>
    </location>
</feature>
<dbReference type="PROSITE" id="PS50928">
    <property type="entry name" value="ABC_TM1"/>
    <property type="match status" value="1"/>
</dbReference>
<gene>
    <name evidence="9" type="ORF">SAMN04489714_0041</name>
</gene>
<dbReference type="InterPro" id="IPR035906">
    <property type="entry name" value="MetI-like_sf"/>
</dbReference>
<evidence type="ECO:0000256" key="2">
    <source>
        <dbReference type="ARBA" id="ARBA00022448"/>
    </source>
</evidence>
<keyword evidence="6 7" id="KW-0472">Membrane</keyword>
<comment type="subcellular location">
    <subcellularLocation>
        <location evidence="1 7">Cell membrane</location>
        <topology evidence="1 7">Multi-pass membrane protein</topology>
    </subcellularLocation>
</comment>
<dbReference type="InterPro" id="IPR000515">
    <property type="entry name" value="MetI-like"/>
</dbReference>
<dbReference type="Pfam" id="PF00528">
    <property type="entry name" value="BPD_transp_1"/>
    <property type="match status" value="1"/>
</dbReference>
<dbReference type="PANTHER" id="PTHR32243:SF18">
    <property type="entry name" value="INNER MEMBRANE ABC TRANSPORTER PERMEASE PROTEIN YCJP"/>
    <property type="match status" value="1"/>
</dbReference>
<dbReference type="SUPFAM" id="SSF161098">
    <property type="entry name" value="MetI-like"/>
    <property type="match status" value="1"/>
</dbReference>
<dbReference type="InterPro" id="IPR050901">
    <property type="entry name" value="BP-dep_ABC_trans_perm"/>
</dbReference>
<proteinExistence type="inferred from homology"/>
<dbReference type="Proteomes" id="UP000198976">
    <property type="component" value="Chromosome I"/>
</dbReference>
<evidence type="ECO:0000313" key="9">
    <source>
        <dbReference type="EMBL" id="SDT85418.1"/>
    </source>
</evidence>
<feature type="domain" description="ABC transmembrane type-1" evidence="8">
    <location>
        <begin position="68"/>
        <end position="259"/>
    </location>
</feature>
<sequence length="273" mass="29090">MTVMNSKKTSWIRTLIGILILLIFLFPVYWMINISLQSAGSAVVSPIYPKSPTFSGYLAAIRAQSGPLLTSLIVAIGATLVSLIIATPAAYALARYRIKGSSTILLVILLSQMIPTIVVANALYSAYSDLGLLNTVIGLILADASLGIPFSILILQTFMKNIPQAIIEASWIDGAGAFRTFVSIALPMSRNAIVTAGLFSFLFAWGDFLFALTLTTSEEVRPITLSLYTYVGAYVQDWGMVMATAVLASLPAIVLLVVAQRFVSAGVAAGSVK</sequence>
<dbReference type="PANTHER" id="PTHR32243">
    <property type="entry name" value="MALTOSE TRANSPORT SYSTEM PERMEASE-RELATED"/>
    <property type="match status" value="1"/>
</dbReference>
<protein>
    <submittedName>
        <fullName evidence="9">Carbohydrate ABC transporter membrane protein 2, CUT1 family</fullName>
    </submittedName>
</protein>
<keyword evidence="4 7" id="KW-0812">Transmembrane</keyword>